<dbReference type="Proteomes" id="UP000247780">
    <property type="component" value="Unassembled WGS sequence"/>
</dbReference>
<protein>
    <submittedName>
        <fullName evidence="1">Uncharacterized protein</fullName>
    </submittedName>
</protein>
<evidence type="ECO:0000313" key="1">
    <source>
        <dbReference type="EMBL" id="PXV80700.1"/>
    </source>
</evidence>
<sequence>MICSKTQTDRKKAVRIDSAPLKLIIHEYGSFSRNCSPFTLSIALPVREIALLFSAKLLTRLFDNNIEHAKDTKITQTTIP</sequence>
<evidence type="ECO:0000313" key="2">
    <source>
        <dbReference type="Proteomes" id="UP000247780"/>
    </source>
</evidence>
<keyword evidence="2" id="KW-1185">Reference proteome</keyword>
<organism evidence="1 2">
    <name type="scientific">Nitrosomonas eutropha</name>
    <dbReference type="NCBI Taxonomy" id="916"/>
    <lineage>
        <taxon>Bacteria</taxon>
        <taxon>Pseudomonadati</taxon>
        <taxon>Pseudomonadota</taxon>
        <taxon>Betaproteobacteria</taxon>
        <taxon>Nitrosomonadales</taxon>
        <taxon>Nitrosomonadaceae</taxon>
        <taxon>Nitrosomonas</taxon>
    </lineage>
</organism>
<gene>
    <name evidence="1" type="ORF">C8R14_11433</name>
</gene>
<dbReference type="EMBL" id="QICQ01000014">
    <property type="protein sequence ID" value="PXV80700.1"/>
    <property type="molecule type" value="Genomic_DNA"/>
</dbReference>
<reference evidence="1 2" key="1">
    <citation type="submission" date="2018-04" db="EMBL/GenBank/DDBJ databases">
        <title>Active sludge and wastewater microbial communities from Klosterneuburg, Austria.</title>
        <authorList>
            <person name="Wagner M."/>
        </authorList>
    </citation>
    <scope>NUCLEOTIDE SEQUENCE [LARGE SCALE GENOMIC DNA]</scope>
    <source>
        <strain evidence="1 2">Nm 57</strain>
    </source>
</reference>
<name>A0ABX5M7E1_9PROT</name>
<accession>A0ABX5M7E1</accession>
<comment type="caution">
    <text evidence="1">The sequence shown here is derived from an EMBL/GenBank/DDBJ whole genome shotgun (WGS) entry which is preliminary data.</text>
</comment>
<proteinExistence type="predicted"/>